<dbReference type="EMBL" id="JACCAU010000001">
    <property type="protein sequence ID" value="NYH18527.1"/>
    <property type="molecule type" value="Genomic_DNA"/>
</dbReference>
<dbReference type="PANTHER" id="PTHR35604:SF2">
    <property type="entry name" value="TRANSPOSASE INSH FOR INSERTION SEQUENCE ELEMENT IS5A-RELATED"/>
    <property type="match status" value="1"/>
</dbReference>
<dbReference type="PANTHER" id="PTHR35604">
    <property type="entry name" value="TRANSPOSASE INSH FOR INSERTION SEQUENCE ELEMENT IS5A-RELATED"/>
    <property type="match status" value="1"/>
</dbReference>
<proteinExistence type="predicted"/>
<reference evidence="2 3" key="1">
    <citation type="submission" date="2020-07" db="EMBL/GenBank/DDBJ databases">
        <title>Exploring microbial biodiversity for novel pathways involved in the catabolism of aromatic compounds derived from lignin.</title>
        <authorList>
            <person name="Elkins J."/>
        </authorList>
    </citation>
    <scope>NUCLEOTIDE SEQUENCE [LARGE SCALE GENOMIC DNA]</scope>
    <source>
        <strain evidence="2 3">H2C3B</strain>
    </source>
</reference>
<evidence type="ECO:0000313" key="3">
    <source>
        <dbReference type="Proteomes" id="UP000572540"/>
    </source>
</evidence>
<organism evidence="2 3">
    <name type="scientific">Paraburkholderia bryophila</name>
    <dbReference type="NCBI Taxonomy" id="420952"/>
    <lineage>
        <taxon>Bacteria</taxon>
        <taxon>Pseudomonadati</taxon>
        <taxon>Pseudomonadota</taxon>
        <taxon>Betaproteobacteria</taxon>
        <taxon>Burkholderiales</taxon>
        <taxon>Burkholderiaceae</taxon>
        <taxon>Paraburkholderia</taxon>
    </lineage>
</organism>
<dbReference type="AlphaFoldDB" id="A0A7Y9WD64"/>
<evidence type="ECO:0000259" key="1">
    <source>
        <dbReference type="Pfam" id="PF05598"/>
    </source>
</evidence>
<dbReference type="InterPro" id="IPR008490">
    <property type="entry name" value="Transposase_InsH_N"/>
</dbReference>
<name>A0A7Y9WD64_9BURK</name>
<accession>A0A7Y9WD64</accession>
<feature type="domain" description="Transposase InsH N-terminal" evidence="1">
    <location>
        <begin position="13"/>
        <end position="111"/>
    </location>
</feature>
<sequence length="173" mass="19862">MDEMQEPLFTTVKLEDFVPADHPLRRVRLLVNDALKQLNGLFNVIYADTGRASIAPEKLLRALLLQVFYSVRSERMLMEQMRYNLLFRWFVGLAIEDAVWDHSVFSKNRDRLLEHEVVEAFFTEVMSLADKRGPAVGRAFLCGRYADSGVGESQELPCEGRLGQRWAAGKRRA</sequence>
<evidence type="ECO:0000313" key="2">
    <source>
        <dbReference type="EMBL" id="NYH18527.1"/>
    </source>
</evidence>
<gene>
    <name evidence="2" type="ORF">GGD41_005755</name>
</gene>
<protein>
    <submittedName>
        <fullName evidence="2">Transposase</fullName>
    </submittedName>
</protein>
<comment type="caution">
    <text evidence="2">The sequence shown here is derived from an EMBL/GenBank/DDBJ whole genome shotgun (WGS) entry which is preliminary data.</text>
</comment>
<dbReference type="Pfam" id="PF05598">
    <property type="entry name" value="DUF772"/>
    <property type="match status" value="1"/>
</dbReference>
<dbReference type="Proteomes" id="UP000572540">
    <property type="component" value="Unassembled WGS sequence"/>
</dbReference>